<protein>
    <recommendedName>
        <fullName evidence="13">EF-hand domain-containing protein</fullName>
    </recommendedName>
</protein>
<dbReference type="GO" id="GO:0006874">
    <property type="term" value="P:intracellular calcium ion homeostasis"/>
    <property type="evidence" value="ECO:0007669"/>
    <property type="project" value="TreeGrafter"/>
</dbReference>
<evidence type="ECO:0000256" key="12">
    <source>
        <dbReference type="SAM" id="Phobius"/>
    </source>
</evidence>
<comment type="subcellular location">
    <subcellularLocation>
        <location evidence="1">Endomembrane system</location>
        <topology evidence="1">Multi-pass membrane protein</topology>
    </subcellularLocation>
</comment>
<evidence type="ECO:0000256" key="1">
    <source>
        <dbReference type="ARBA" id="ARBA00004127"/>
    </source>
</evidence>
<feature type="transmembrane region" description="Helical" evidence="12">
    <location>
        <begin position="263"/>
        <end position="284"/>
    </location>
</feature>
<keyword evidence="4" id="KW-0107">Calcium channel</keyword>
<dbReference type="InterPro" id="IPR006685">
    <property type="entry name" value="MscS_channel_2nd"/>
</dbReference>
<evidence type="ECO:0000259" key="13">
    <source>
        <dbReference type="PROSITE" id="PS50222"/>
    </source>
</evidence>
<feature type="region of interest" description="Disordered" evidence="11">
    <location>
        <begin position="858"/>
        <end position="915"/>
    </location>
</feature>
<feature type="domain" description="EF-hand" evidence="13">
    <location>
        <begin position="466"/>
        <end position="501"/>
    </location>
</feature>
<dbReference type="Gene3D" id="2.30.30.60">
    <property type="match status" value="1"/>
</dbReference>
<dbReference type="Pfam" id="PF25886">
    <property type="entry name" value="Msy1"/>
    <property type="match status" value="1"/>
</dbReference>
<feature type="transmembrane region" description="Helical" evidence="12">
    <location>
        <begin position="178"/>
        <end position="202"/>
    </location>
</feature>
<evidence type="ECO:0000256" key="5">
    <source>
        <dbReference type="ARBA" id="ARBA00022692"/>
    </source>
</evidence>
<feature type="compositionally biased region" description="Low complexity" evidence="11">
    <location>
        <begin position="864"/>
        <end position="873"/>
    </location>
</feature>
<evidence type="ECO:0000256" key="8">
    <source>
        <dbReference type="ARBA" id="ARBA00023136"/>
    </source>
</evidence>
<dbReference type="SUPFAM" id="SSF47473">
    <property type="entry name" value="EF-hand"/>
    <property type="match status" value="1"/>
</dbReference>
<keyword evidence="15" id="KW-1185">Reference proteome</keyword>
<dbReference type="Proteomes" id="UP000019487">
    <property type="component" value="Unassembled WGS sequence"/>
</dbReference>
<comment type="caution">
    <text evidence="14">The sequence shown here is derived from an EMBL/GenBank/DDBJ whole genome shotgun (WGS) entry which is preliminary data.</text>
</comment>
<proteinExistence type="inferred from homology"/>
<evidence type="ECO:0000256" key="4">
    <source>
        <dbReference type="ARBA" id="ARBA00022673"/>
    </source>
</evidence>
<dbReference type="InterPro" id="IPR010920">
    <property type="entry name" value="LSM_dom_sf"/>
</dbReference>
<accession>W9C608</accession>
<keyword evidence="3" id="KW-0106">Calcium</keyword>
<feature type="transmembrane region" description="Helical" evidence="12">
    <location>
        <begin position="522"/>
        <end position="543"/>
    </location>
</feature>
<sequence length="1016" mass="113780">MSTPIQEKEQFSFPAFAPDPQHYQHQELPPERRSSDEDGTLRGEHPSETHHDEHHRQHGQHVDDHHLRVATSFSNDPEYLRKRSQSPMSAAAQREQSRRLDDDLEMLRVERVISNEVKDDGHSMGRSMRSRGHGGGEPIDDFDINTTPIHEKTKIYRPPAHPATALAKFFKKIHGSSILVRYFVYITPLMLLLLIPVLFGLFLFDQKTVGGVKLFWFGIWLEIVWLTLWLARIIAKCIPYPMGIISSLFTNNNKKWRDLGKALEVPATLFFWWLAIEISFLPTMKNHHLDGDKTTRSWEDTCNNIIVSIFVGATLNFIEKIIIQLIAISFHLRTYADRIELNKFQIQSLVKLYKYSKEKIQEQDSDFEDRTGQSGIGSGIRTPMAYVNKAQKNARTVFNKVGDVAGKVAGDFTGRAVTSSTHPHQVVLQLLNTTTGSQVLARRLYRTFGNGDSGTILAEDLTLAFDNEEEAEAAFTMFDKDLNGDISMEELETVCVEIGRERKAITASLKDLDSVVSKLDNILLFIVMVITVLVFISLISASASGVLTSAGSSVLALSWLFTATAQEFLQSIIFVFVKHPFDVGDRVTIYGNTGSKLQGDDYFVKEISLLFTEFKKVEGHVVQAPNSYLNTLFILNQRRSGGLAEAVPITVKFGTSIDQLEELREELVKFVQTEKREYQGKIITEVTTIYENYSITFNVVFFYKSSWQNELLRLQRRNKFIIAMICAMEHLGIQGPRQRLAGFTQENPVFLNGAYPPPYQPNPEHSDFGPGPRSGSLSRDHGPIGEYEPSAGPQPASGVNPHPSILRRRISGSQSNARRRGESLSAMNKRVDFSLGMQGMSSGMDLGDVFDERPKVRIPDVTFTSPSPGPTSRPSREIHSRDRDGESLVKQSTRDSKDSQLKKVTSANSGRTHRNRFFSRGRAKFSGVMDEDEGTNLDELEAGLHSHLMETHGTELRDIPEASGTSTANASPGGRIDPRSGIVSPQAVQNDSVRERGELPQVGKIGGPPRRAFTGV</sequence>
<dbReference type="GO" id="GO:0005262">
    <property type="term" value="F:calcium channel activity"/>
    <property type="evidence" value="ECO:0007669"/>
    <property type="project" value="UniProtKB-KW"/>
</dbReference>
<evidence type="ECO:0000256" key="9">
    <source>
        <dbReference type="ARBA" id="ARBA00023303"/>
    </source>
</evidence>
<keyword evidence="3" id="KW-0109">Calcium transport</keyword>
<dbReference type="HOGENOM" id="CLU_010480_1_0_1"/>
<dbReference type="AlphaFoldDB" id="W9C608"/>
<dbReference type="PANTHER" id="PTHR31323:SF15">
    <property type="entry name" value="MECHANOSENSITIVE ION CHANNEL PROTEIN MSY1"/>
    <property type="match status" value="1"/>
</dbReference>
<comment type="similarity">
    <text evidence="2">Belongs to the MscS (TC 1.A.23) family.</text>
</comment>
<reference evidence="14 15" key="1">
    <citation type="journal article" date="2014" name="Genome Announc.">
        <title>Draft genome sequence of Sclerotinia borealis, a psychrophilic plant pathogenic fungus.</title>
        <authorList>
            <person name="Mardanov A.V."/>
            <person name="Beletsky A.V."/>
            <person name="Kadnikov V.V."/>
            <person name="Ignatov A.N."/>
            <person name="Ravin N.V."/>
        </authorList>
    </citation>
    <scope>NUCLEOTIDE SEQUENCE [LARGE SCALE GENOMIC DNA]</scope>
    <source>
        <strain evidence="15">F-4157</strain>
    </source>
</reference>
<keyword evidence="6" id="KW-1278">Translocase</keyword>
<feature type="region of interest" description="Disordered" evidence="11">
    <location>
        <begin position="1"/>
        <end position="103"/>
    </location>
</feature>
<dbReference type="InterPro" id="IPR011992">
    <property type="entry name" value="EF-hand-dom_pair"/>
</dbReference>
<dbReference type="Gene3D" id="1.10.238.10">
    <property type="entry name" value="EF-hand"/>
    <property type="match status" value="1"/>
</dbReference>
<feature type="region of interest" description="Disordered" evidence="11">
    <location>
        <begin position="751"/>
        <end position="825"/>
    </location>
</feature>
<dbReference type="GO" id="GO:0012505">
    <property type="term" value="C:endomembrane system"/>
    <property type="evidence" value="ECO:0007669"/>
    <property type="project" value="UniProtKB-SubCell"/>
</dbReference>
<feature type="compositionally biased region" description="Basic and acidic residues" evidence="11">
    <location>
        <begin position="874"/>
        <end position="901"/>
    </location>
</feature>
<dbReference type="FunFam" id="1.10.238.10:FF:000345">
    <property type="entry name" value="Mechanosensitive ion channel protein"/>
    <property type="match status" value="1"/>
</dbReference>
<dbReference type="Pfam" id="PF21082">
    <property type="entry name" value="MS_channel_3rd"/>
    <property type="match status" value="1"/>
</dbReference>
<comment type="catalytic activity">
    <reaction evidence="10">
        <text>Ca(2+)(in) = Ca(2+)(out)</text>
        <dbReference type="Rhea" id="RHEA:29671"/>
        <dbReference type="ChEBI" id="CHEBI:29108"/>
    </reaction>
</comment>
<feature type="transmembrane region" description="Helical" evidence="12">
    <location>
        <begin position="214"/>
        <end position="235"/>
    </location>
</feature>
<dbReference type="GO" id="GO:0005509">
    <property type="term" value="F:calcium ion binding"/>
    <property type="evidence" value="ECO:0007669"/>
    <property type="project" value="InterPro"/>
</dbReference>
<dbReference type="PANTHER" id="PTHR31323">
    <property type="entry name" value="MECHANOSENSITIVE ION CHANNEL PROTEIN MSY2"/>
    <property type="match status" value="1"/>
</dbReference>
<dbReference type="InterPro" id="IPR049278">
    <property type="entry name" value="MS_channel_C"/>
</dbReference>
<dbReference type="InterPro" id="IPR002048">
    <property type="entry name" value="EF_hand_dom"/>
</dbReference>
<feature type="transmembrane region" description="Helical" evidence="12">
    <location>
        <begin position="304"/>
        <end position="328"/>
    </location>
</feature>
<evidence type="ECO:0000256" key="11">
    <source>
        <dbReference type="SAM" id="MobiDB-lite"/>
    </source>
</evidence>
<dbReference type="EMBL" id="AYSA01000655">
    <property type="protein sequence ID" value="ESZ90314.1"/>
    <property type="molecule type" value="Genomic_DNA"/>
</dbReference>
<gene>
    <name evidence="14" type="ORF">SBOR_9300</name>
</gene>
<evidence type="ECO:0000256" key="10">
    <source>
        <dbReference type="ARBA" id="ARBA00036634"/>
    </source>
</evidence>
<feature type="region of interest" description="Disordered" evidence="11">
    <location>
        <begin position="119"/>
        <end position="143"/>
    </location>
</feature>
<evidence type="ECO:0000256" key="7">
    <source>
        <dbReference type="ARBA" id="ARBA00022989"/>
    </source>
</evidence>
<evidence type="ECO:0000313" key="14">
    <source>
        <dbReference type="EMBL" id="ESZ90314.1"/>
    </source>
</evidence>
<dbReference type="InterPro" id="IPR058650">
    <property type="entry name" value="Msy1/2-like"/>
</dbReference>
<feature type="compositionally biased region" description="Basic and acidic residues" evidence="11">
    <location>
        <begin position="22"/>
        <end position="67"/>
    </location>
</feature>
<dbReference type="OrthoDB" id="544685at2759"/>
<keyword evidence="3" id="KW-0813">Transport</keyword>
<keyword evidence="7 12" id="KW-1133">Transmembrane helix</keyword>
<dbReference type="Pfam" id="PF00924">
    <property type="entry name" value="MS_channel_2nd"/>
    <property type="match status" value="1"/>
</dbReference>
<evidence type="ECO:0000256" key="2">
    <source>
        <dbReference type="ARBA" id="ARBA00008017"/>
    </source>
</evidence>
<keyword evidence="3" id="KW-0406">Ion transport</keyword>
<feature type="region of interest" description="Disordered" evidence="11">
    <location>
        <begin position="958"/>
        <end position="1016"/>
    </location>
</feature>
<dbReference type="SUPFAM" id="SSF50182">
    <property type="entry name" value="Sm-like ribonucleoproteins"/>
    <property type="match status" value="1"/>
</dbReference>
<keyword evidence="8 12" id="KW-0472">Membrane</keyword>
<organism evidence="14 15">
    <name type="scientific">Sclerotinia borealis (strain F-4128)</name>
    <dbReference type="NCBI Taxonomy" id="1432307"/>
    <lineage>
        <taxon>Eukaryota</taxon>
        <taxon>Fungi</taxon>
        <taxon>Dikarya</taxon>
        <taxon>Ascomycota</taxon>
        <taxon>Pezizomycotina</taxon>
        <taxon>Leotiomycetes</taxon>
        <taxon>Helotiales</taxon>
        <taxon>Sclerotiniaceae</taxon>
        <taxon>Sclerotinia</taxon>
    </lineage>
</organism>
<dbReference type="PROSITE" id="PS50222">
    <property type="entry name" value="EF_HAND_2"/>
    <property type="match status" value="1"/>
</dbReference>
<evidence type="ECO:0000256" key="6">
    <source>
        <dbReference type="ARBA" id="ARBA00022967"/>
    </source>
</evidence>
<name>W9C608_SCLBF</name>
<keyword evidence="9" id="KW-0407">Ion channel</keyword>
<keyword evidence="5 12" id="KW-0812">Transmembrane</keyword>
<evidence type="ECO:0000256" key="3">
    <source>
        <dbReference type="ARBA" id="ARBA00022568"/>
    </source>
</evidence>
<feature type="compositionally biased region" description="Basic and acidic residues" evidence="11">
    <location>
        <begin position="1"/>
        <end position="10"/>
    </location>
</feature>
<dbReference type="GO" id="GO:0016020">
    <property type="term" value="C:membrane"/>
    <property type="evidence" value="ECO:0007669"/>
    <property type="project" value="InterPro"/>
</dbReference>
<evidence type="ECO:0000313" key="15">
    <source>
        <dbReference type="Proteomes" id="UP000019487"/>
    </source>
</evidence>
<dbReference type="InterPro" id="IPR023408">
    <property type="entry name" value="MscS_beta-dom_sf"/>
</dbReference>